<name>A0A1H2ANI0_9ACTN</name>
<reference evidence="8 9" key="1">
    <citation type="submission" date="2016-10" db="EMBL/GenBank/DDBJ databases">
        <authorList>
            <person name="de Groot N.N."/>
        </authorList>
    </citation>
    <scope>NUCLEOTIDE SEQUENCE [LARGE SCALE GENOMIC DNA]</scope>
    <source>
        <strain evidence="8 9">DSM 43941</strain>
    </source>
</reference>
<dbReference type="AlphaFoldDB" id="A0A1H2ANI0"/>
<evidence type="ECO:0000256" key="3">
    <source>
        <dbReference type="ARBA" id="ARBA00022842"/>
    </source>
</evidence>
<feature type="domain" description="Mandelate racemase/muconate lactonizing enzyme C-terminal" evidence="7">
    <location>
        <begin position="138"/>
        <end position="230"/>
    </location>
</feature>
<comment type="cofactor">
    <cofactor evidence="1">
        <name>a divalent metal cation</name>
        <dbReference type="ChEBI" id="CHEBI:60240"/>
    </cofactor>
</comment>
<dbReference type="EMBL" id="LT629758">
    <property type="protein sequence ID" value="SDT47387.1"/>
    <property type="molecule type" value="Genomic_DNA"/>
</dbReference>
<dbReference type="PANTHER" id="PTHR48073">
    <property type="entry name" value="O-SUCCINYLBENZOATE SYNTHASE-RELATED"/>
    <property type="match status" value="1"/>
</dbReference>
<dbReference type="Pfam" id="PF02746">
    <property type="entry name" value="MR_MLE_N"/>
    <property type="match status" value="1"/>
</dbReference>
<dbReference type="NCBIfam" id="TIGR01928">
    <property type="entry name" value="menC_lowGC_arch"/>
    <property type="match status" value="1"/>
</dbReference>
<evidence type="ECO:0000313" key="9">
    <source>
        <dbReference type="Proteomes" id="UP000198688"/>
    </source>
</evidence>
<dbReference type="Gene3D" id="3.30.390.10">
    <property type="entry name" value="Enolase-like, N-terminal domain"/>
    <property type="match status" value="1"/>
</dbReference>
<evidence type="ECO:0000256" key="4">
    <source>
        <dbReference type="ARBA" id="ARBA00023239"/>
    </source>
</evidence>
<dbReference type="EC" id="4.2.1.113" evidence="5 6"/>
<dbReference type="GO" id="GO:0046872">
    <property type="term" value="F:metal ion binding"/>
    <property type="evidence" value="ECO:0007669"/>
    <property type="project" value="UniProtKB-KW"/>
</dbReference>
<dbReference type="InterPro" id="IPR010197">
    <property type="entry name" value="OSBS/NAAAR"/>
</dbReference>
<protein>
    <recommendedName>
        <fullName evidence="5 6">o-succinylbenzoate synthase</fullName>
        <ecNumber evidence="5 6">4.2.1.113</ecNumber>
    </recommendedName>
</protein>
<dbReference type="SFLD" id="SFLDG00180">
    <property type="entry name" value="muconate_cycloisomerase"/>
    <property type="match status" value="1"/>
</dbReference>
<dbReference type="UniPathway" id="UPA00079"/>
<dbReference type="InterPro" id="IPR036849">
    <property type="entry name" value="Enolase-like_C_sf"/>
</dbReference>
<evidence type="ECO:0000256" key="6">
    <source>
        <dbReference type="NCBIfam" id="TIGR01928"/>
    </source>
</evidence>
<dbReference type="Proteomes" id="UP000198688">
    <property type="component" value="Chromosome I"/>
</dbReference>
<sequence>MIERVELRRVRLPLVHRFQTSSHAKRELEHILVTLIDTDGATGWGEIASPSGPFYCAETVESCWAVARDHLAPMILKAAWEHPSELPVVRGNYFARAGFDMAAWDLWARVRGVPLATALGGERVKVEAGVSLGIEPTIDDLLEQVGLRVAEGYRRVKLKIAPGWDVEPVTAVRERYPDLLLHVDANGAYPSGEMSVFGELDQRGLSMIEQPYAPRDLLAHAALQDRITTPICLDESIEEVGDLATALHLGAARIVNLKVSRMGGLTSALQAHDLAVRHGIPLWCGGMHEFGVGRAANVALSSLPGFTLPSDVSGSAKYYARDVTTEPIVCHGGLVDVPTKPGLGFDVDLDFVTAHTTRAQNFS</sequence>
<dbReference type="InterPro" id="IPR013342">
    <property type="entry name" value="Mandelate_racemase_C"/>
</dbReference>
<gene>
    <name evidence="8" type="ORF">SAMN04489716_3974</name>
</gene>
<dbReference type="InterPro" id="IPR029065">
    <property type="entry name" value="Enolase_C-like"/>
</dbReference>
<dbReference type="STRING" id="113562.SAMN04489716_3974"/>
<evidence type="ECO:0000259" key="7">
    <source>
        <dbReference type="SMART" id="SM00922"/>
    </source>
</evidence>
<evidence type="ECO:0000313" key="8">
    <source>
        <dbReference type="EMBL" id="SDT47387.1"/>
    </source>
</evidence>
<keyword evidence="3" id="KW-0460">Magnesium</keyword>
<dbReference type="SUPFAM" id="SSF51604">
    <property type="entry name" value="Enolase C-terminal domain-like"/>
    <property type="match status" value="1"/>
</dbReference>
<evidence type="ECO:0000256" key="5">
    <source>
        <dbReference type="ARBA" id="ARBA00029491"/>
    </source>
</evidence>
<dbReference type="InterPro" id="IPR029017">
    <property type="entry name" value="Enolase-like_N"/>
</dbReference>
<dbReference type="SMART" id="SM00922">
    <property type="entry name" value="MR_MLE"/>
    <property type="match status" value="1"/>
</dbReference>
<dbReference type="SFLD" id="SFLDF00009">
    <property type="entry name" value="o-succinylbenzoate_synthase"/>
    <property type="match status" value="1"/>
</dbReference>
<keyword evidence="2" id="KW-0479">Metal-binding</keyword>
<organism evidence="8 9">
    <name type="scientific">Actinoplanes derwentensis</name>
    <dbReference type="NCBI Taxonomy" id="113562"/>
    <lineage>
        <taxon>Bacteria</taxon>
        <taxon>Bacillati</taxon>
        <taxon>Actinomycetota</taxon>
        <taxon>Actinomycetes</taxon>
        <taxon>Micromonosporales</taxon>
        <taxon>Micromonosporaceae</taxon>
        <taxon>Actinoplanes</taxon>
    </lineage>
</organism>
<dbReference type="GO" id="GO:0009234">
    <property type="term" value="P:menaquinone biosynthetic process"/>
    <property type="evidence" value="ECO:0007669"/>
    <property type="project" value="UniProtKB-UniRule"/>
</dbReference>
<dbReference type="OrthoDB" id="9774531at2"/>
<dbReference type="UniPathway" id="UPA01057">
    <property type="reaction ID" value="UER00165"/>
</dbReference>
<dbReference type="Gene3D" id="3.20.20.120">
    <property type="entry name" value="Enolase-like C-terminal domain"/>
    <property type="match status" value="1"/>
</dbReference>
<dbReference type="SUPFAM" id="SSF54826">
    <property type="entry name" value="Enolase N-terminal domain-like"/>
    <property type="match status" value="1"/>
</dbReference>
<dbReference type="RefSeq" id="WP_092546003.1">
    <property type="nucleotide sequence ID" value="NZ_BOMJ01000077.1"/>
</dbReference>
<dbReference type="GO" id="GO:0016854">
    <property type="term" value="F:racemase and epimerase activity"/>
    <property type="evidence" value="ECO:0007669"/>
    <property type="project" value="UniProtKB-ARBA"/>
</dbReference>
<dbReference type="Pfam" id="PF13378">
    <property type="entry name" value="MR_MLE_C"/>
    <property type="match status" value="1"/>
</dbReference>
<evidence type="ECO:0000256" key="1">
    <source>
        <dbReference type="ARBA" id="ARBA00001968"/>
    </source>
</evidence>
<evidence type="ECO:0000256" key="2">
    <source>
        <dbReference type="ARBA" id="ARBA00022723"/>
    </source>
</evidence>
<accession>A0A1H2ANI0</accession>
<keyword evidence="9" id="KW-1185">Reference proteome</keyword>
<dbReference type="GO" id="GO:0043748">
    <property type="term" value="F:O-succinylbenzoate synthase activity"/>
    <property type="evidence" value="ECO:0007669"/>
    <property type="project" value="UniProtKB-EC"/>
</dbReference>
<keyword evidence="4" id="KW-0456">Lyase</keyword>
<dbReference type="PANTHER" id="PTHR48073:SF5">
    <property type="entry name" value="O-SUCCINYLBENZOATE SYNTHASE"/>
    <property type="match status" value="1"/>
</dbReference>
<dbReference type="SFLD" id="SFLDS00001">
    <property type="entry name" value="Enolase"/>
    <property type="match status" value="1"/>
</dbReference>
<dbReference type="InterPro" id="IPR013341">
    <property type="entry name" value="Mandelate_racemase_N_dom"/>
</dbReference>
<proteinExistence type="predicted"/>
<dbReference type="CDD" id="cd03317">
    <property type="entry name" value="NAAAR"/>
    <property type="match status" value="1"/>
</dbReference>